<dbReference type="Gene3D" id="3.40.30.10">
    <property type="entry name" value="Glutaredoxin"/>
    <property type="match status" value="1"/>
</dbReference>
<protein>
    <recommendedName>
        <fullName evidence="2">Thioredoxin domain-containing protein</fullName>
    </recommendedName>
</protein>
<dbReference type="PANTHER" id="PTHR45815:SF3">
    <property type="entry name" value="PROTEIN DISULFIDE-ISOMERASE A6"/>
    <property type="match status" value="1"/>
</dbReference>
<dbReference type="InterPro" id="IPR013766">
    <property type="entry name" value="Thioredoxin_domain"/>
</dbReference>
<reference evidence="4" key="2">
    <citation type="submission" date="2015-01" db="EMBL/GenBank/DDBJ databases">
        <title>Evolutionary Origins and Diversification of the Mycorrhizal Mutualists.</title>
        <authorList>
            <consortium name="DOE Joint Genome Institute"/>
            <consortium name="Mycorrhizal Genomics Consortium"/>
            <person name="Kohler A."/>
            <person name="Kuo A."/>
            <person name="Nagy L.G."/>
            <person name="Floudas D."/>
            <person name="Copeland A."/>
            <person name="Barry K.W."/>
            <person name="Cichocki N."/>
            <person name="Veneault-Fourrey C."/>
            <person name="LaButti K."/>
            <person name="Lindquist E.A."/>
            <person name="Lipzen A."/>
            <person name="Lundell T."/>
            <person name="Morin E."/>
            <person name="Murat C."/>
            <person name="Riley R."/>
            <person name="Ohm R."/>
            <person name="Sun H."/>
            <person name="Tunlid A."/>
            <person name="Henrissat B."/>
            <person name="Grigoriev I.V."/>
            <person name="Hibbett D.S."/>
            <person name="Martin F."/>
        </authorList>
    </citation>
    <scope>NUCLEOTIDE SEQUENCE [LARGE SCALE GENOMIC DNA]</scope>
    <source>
        <strain evidence="4">MAFF 305830</strain>
    </source>
</reference>
<evidence type="ECO:0000313" key="4">
    <source>
        <dbReference type="Proteomes" id="UP000054097"/>
    </source>
</evidence>
<dbReference type="PANTHER" id="PTHR45815">
    <property type="entry name" value="PROTEIN DISULFIDE-ISOMERASE A6"/>
    <property type="match status" value="1"/>
</dbReference>
<evidence type="ECO:0000256" key="1">
    <source>
        <dbReference type="SAM" id="SignalP"/>
    </source>
</evidence>
<organism evidence="3 4">
    <name type="scientific">Serendipita vermifera MAFF 305830</name>
    <dbReference type="NCBI Taxonomy" id="933852"/>
    <lineage>
        <taxon>Eukaryota</taxon>
        <taxon>Fungi</taxon>
        <taxon>Dikarya</taxon>
        <taxon>Basidiomycota</taxon>
        <taxon>Agaricomycotina</taxon>
        <taxon>Agaricomycetes</taxon>
        <taxon>Sebacinales</taxon>
        <taxon>Serendipitaceae</taxon>
        <taxon>Serendipita</taxon>
    </lineage>
</organism>
<dbReference type="GO" id="GO:0005788">
    <property type="term" value="C:endoplasmic reticulum lumen"/>
    <property type="evidence" value="ECO:0007669"/>
    <property type="project" value="TreeGrafter"/>
</dbReference>
<dbReference type="OrthoDB" id="427280at2759"/>
<accession>A0A0C3BL81</accession>
<name>A0A0C3BL81_SERVB</name>
<dbReference type="Pfam" id="PF00085">
    <property type="entry name" value="Thioredoxin"/>
    <property type="match status" value="1"/>
</dbReference>
<dbReference type="AlphaFoldDB" id="A0A0C3BL81"/>
<feature type="domain" description="Thioredoxin" evidence="2">
    <location>
        <begin position="18"/>
        <end position="136"/>
    </location>
</feature>
<feature type="chain" id="PRO_5002161882" description="Thioredoxin domain-containing protein" evidence="1">
    <location>
        <begin position="21"/>
        <end position="255"/>
    </location>
</feature>
<dbReference type="PRINTS" id="PR00421">
    <property type="entry name" value="THIOREDOXIN"/>
</dbReference>
<keyword evidence="4" id="KW-1185">Reference proteome</keyword>
<evidence type="ECO:0000259" key="2">
    <source>
        <dbReference type="PROSITE" id="PS51352"/>
    </source>
</evidence>
<keyword evidence="1" id="KW-0732">Signal</keyword>
<dbReference type="EMBL" id="KN824279">
    <property type="protein sequence ID" value="KIM32824.1"/>
    <property type="molecule type" value="Genomic_DNA"/>
</dbReference>
<dbReference type="InterPro" id="IPR036249">
    <property type="entry name" value="Thioredoxin-like_sf"/>
</dbReference>
<dbReference type="SUPFAM" id="SSF52833">
    <property type="entry name" value="Thioredoxin-like"/>
    <property type="match status" value="1"/>
</dbReference>
<dbReference type="STRING" id="933852.A0A0C3BL81"/>
<evidence type="ECO:0000313" key="3">
    <source>
        <dbReference type="EMBL" id="KIM32824.1"/>
    </source>
</evidence>
<proteinExistence type="predicted"/>
<gene>
    <name evidence="3" type="ORF">M408DRAFT_326552</name>
</gene>
<dbReference type="GO" id="GO:0034976">
    <property type="term" value="P:response to endoplasmic reticulum stress"/>
    <property type="evidence" value="ECO:0007669"/>
    <property type="project" value="TreeGrafter"/>
</dbReference>
<dbReference type="GO" id="GO:0015035">
    <property type="term" value="F:protein-disulfide reductase activity"/>
    <property type="evidence" value="ECO:0007669"/>
    <property type="project" value="TreeGrafter"/>
</dbReference>
<sequence>MRSLSTFVTMLLASPLLVSAGMYSKDSGVTMLDDKAFRALMKEEKTSLVAFVAPWCGHCKNLTPEYSKAAKSLAPLVPFYAVDCDEQKNKQLCGEQGIKGFPTVKSFPRGGKGVPHDYQGERKAKPIADWAGQEVPNKVESVGKDTELTKWTTKSPSIPRLLLLNSQTKLPLLWRVLSNTFKDKAAFSVTRNKDKISSLVSSFNLSVEVGDKSKIVYWAPGETEPKVYEGTLKFDPLSKFIKGLVEGSARTKEEL</sequence>
<dbReference type="PROSITE" id="PS51352">
    <property type="entry name" value="THIOREDOXIN_2"/>
    <property type="match status" value="1"/>
</dbReference>
<feature type="signal peptide" evidence="1">
    <location>
        <begin position="1"/>
        <end position="20"/>
    </location>
</feature>
<dbReference type="Proteomes" id="UP000054097">
    <property type="component" value="Unassembled WGS sequence"/>
</dbReference>
<dbReference type="HOGENOM" id="CLU_059951_1_0_1"/>
<reference evidence="3 4" key="1">
    <citation type="submission" date="2014-04" db="EMBL/GenBank/DDBJ databases">
        <authorList>
            <consortium name="DOE Joint Genome Institute"/>
            <person name="Kuo A."/>
            <person name="Zuccaro A."/>
            <person name="Kohler A."/>
            <person name="Nagy L.G."/>
            <person name="Floudas D."/>
            <person name="Copeland A."/>
            <person name="Barry K.W."/>
            <person name="Cichocki N."/>
            <person name="Veneault-Fourrey C."/>
            <person name="LaButti K."/>
            <person name="Lindquist E.A."/>
            <person name="Lipzen A."/>
            <person name="Lundell T."/>
            <person name="Morin E."/>
            <person name="Murat C."/>
            <person name="Sun H."/>
            <person name="Tunlid A."/>
            <person name="Henrissat B."/>
            <person name="Grigoriev I.V."/>
            <person name="Hibbett D.S."/>
            <person name="Martin F."/>
            <person name="Nordberg H.P."/>
            <person name="Cantor M.N."/>
            <person name="Hua S.X."/>
        </authorList>
    </citation>
    <scope>NUCLEOTIDE SEQUENCE [LARGE SCALE GENOMIC DNA]</scope>
    <source>
        <strain evidence="3 4">MAFF 305830</strain>
    </source>
</reference>